<proteinExistence type="predicted"/>
<evidence type="ECO:0000256" key="1">
    <source>
        <dbReference type="SAM" id="Phobius"/>
    </source>
</evidence>
<evidence type="ECO:0000313" key="3">
    <source>
        <dbReference type="Proteomes" id="UP001620645"/>
    </source>
</evidence>
<keyword evidence="1" id="KW-1133">Transmembrane helix</keyword>
<gene>
    <name evidence="2" type="ORF">niasHS_008149</name>
</gene>
<dbReference type="Pfam" id="PF04113">
    <property type="entry name" value="Gpi16"/>
    <property type="match status" value="1"/>
</dbReference>
<protein>
    <submittedName>
        <fullName evidence="2">Uncharacterized protein</fullName>
    </submittedName>
</protein>
<dbReference type="Proteomes" id="UP001620645">
    <property type="component" value="Unassembled WGS sequence"/>
</dbReference>
<name>A0ABD2J8A3_HETSC</name>
<accession>A0ABD2J8A3</accession>
<comment type="caution">
    <text evidence="2">The sequence shown here is derived from an EMBL/GenBank/DDBJ whole genome shotgun (WGS) entry which is preliminary data.</text>
</comment>
<keyword evidence="1" id="KW-0472">Membrane</keyword>
<organism evidence="2 3">
    <name type="scientific">Heterodera schachtii</name>
    <name type="common">Sugarbeet cyst nematode worm</name>
    <name type="synonym">Tylenchus schachtii</name>
    <dbReference type="NCBI Taxonomy" id="97005"/>
    <lineage>
        <taxon>Eukaryota</taxon>
        <taxon>Metazoa</taxon>
        <taxon>Ecdysozoa</taxon>
        <taxon>Nematoda</taxon>
        <taxon>Chromadorea</taxon>
        <taxon>Rhabditida</taxon>
        <taxon>Tylenchina</taxon>
        <taxon>Tylenchomorpha</taxon>
        <taxon>Tylenchoidea</taxon>
        <taxon>Heteroderidae</taxon>
        <taxon>Heteroderinae</taxon>
        <taxon>Heterodera</taxon>
    </lineage>
</organism>
<keyword evidence="3" id="KW-1185">Reference proteome</keyword>
<dbReference type="PANTHER" id="PTHR12959:SF11">
    <property type="entry name" value="GPI TRANSAMIDASE COMPONENT PIG-T"/>
    <property type="match status" value="1"/>
</dbReference>
<feature type="transmembrane region" description="Helical" evidence="1">
    <location>
        <begin position="79"/>
        <end position="100"/>
    </location>
</feature>
<dbReference type="InterPro" id="IPR007245">
    <property type="entry name" value="PIG-T"/>
</dbReference>
<dbReference type="AlphaFoldDB" id="A0ABD2J8A3"/>
<keyword evidence="1" id="KW-0812">Transmembrane</keyword>
<reference evidence="2 3" key="1">
    <citation type="submission" date="2024-10" db="EMBL/GenBank/DDBJ databases">
        <authorList>
            <person name="Kim D."/>
        </authorList>
    </citation>
    <scope>NUCLEOTIDE SEQUENCE [LARGE SCALE GENOMIC DNA]</scope>
    <source>
        <strain evidence="2">Taebaek</strain>
    </source>
</reference>
<dbReference type="PANTHER" id="PTHR12959">
    <property type="entry name" value="GPI TRANSAMIDASE COMPONENT PIG-T-RELATED"/>
    <property type="match status" value="1"/>
</dbReference>
<sequence>MKCQTAKGIEKNCRLSAGCLQWNFCAFLQIPLERNPMLIQKMHETLVTPFHWTLPKPNGSVFGEPLLVLLPIPDFSMPFNVICLVCTAIAIFYGNAFALSTKIMIPVPKKDTAEAGPGIRRQGILAQLRCKFVAKVGTIRQIFQRRPKGEKKE</sequence>
<evidence type="ECO:0000313" key="2">
    <source>
        <dbReference type="EMBL" id="KAL3086848.1"/>
    </source>
</evidence>
<dbReference type="EMBL" id="JBICCN010000186">
    <property type="protein sequence ID" value="KAL3086848.1"/>
    <property type="molecule type" value="Genomic_DNA"/>
</dbReference>